<dbReference type="EMBL" id="JBEPML010000023">
    <property type="protein sequence ID" value="MET3794352.1"/>
    <property type="molecule type" value="Genomic_DNA"/>
</dbReference>
<dbReference type="InterPro" id="IPR036388">
    <property type="entry name" value="WH-like_DNA-bd_sf"/>
</dbReference>
<evidence type="ECO:0000256" key="1">
    <source>
        <dbReference type="ARBA" id="ARBA00023015"/>
    </source>
</evidence>
<dbReference type="RefSeq" id="WP_354199035.1">
    <property type="nucleotide sequence ID" value="NZ_JBEPML010000023.1"/>
</dbReference>
<dbReference type="InterPro" id="IPR036390">
    <property type="entry name" value="WH_DNA-bd_sf"/>
</dbReference>
<dbReference type="InterPro" id="IPR002577">
    <property type="entry name" value="HTH_HxlR"/>
</dbReference>
<evidence type="ECO:0000259" key="4">
    <source>
        <dbReference type="PROSITE" id="PS51118"/>
    </source>
</evidence>
<keyword evidence="6" id="KW-1185">Reference proteome</keyword>
<proteinExistence type="predicted"/>
<dbReference type="Pfam" id="PF01638">
    <property type="entry name" value="HxlR"/>
    <property type="match status" value="1"/>
</dbReference>
<sequence length="112" mass="12396">MEKWPDSRLVAGVGRFVELVDGPWATLILSQLCGGPKRFSELREALPGISSHTLTRRLRQFEEIGIVARACYAEVPPRVEYSLTPLGRTMRPVLEGMGEWALKMPSGKDAAS</sequence>
<dbReference type="GO" id="GO:0003677">
    <property type="term" value="F:DNA binding"/>
    <property type="evidence" value="ECO:0007669"/>
    <property type="project" value="UniProtKB-KW"/>
</dbReference>
<accession>A0ABV2N6A8</accession>
<keyword evidence="1" id="KW-0805">Transcription regulation</keyword>
<gene>
    <name evidence="5" type="ORF">ABID37_004592</name>
</gene>
<dbReference type="CDD" id="cd00090">
    <property type="entry name" value="HTH_ARSR"/>
    <property type="match status" value="1"/>
</dbReference>
<evidence type="ECO:0000313" key="6">
    <source>
        <dbReference type="Proteomes" id="UP001549076"/>
    </source>
</evidence>
<keyword evidence="3" id="KW-0804">Transcription</keyword>
<dbReference type="PANTHER" id="PTHR33204:SF37">
    <property type="entry name" value="HTH-TYPE TRANSCRIPTIONAL REGULATOR YODB"/>
    <property type="match status" value="1"/>
</dbReference>
<evidence type="ECO:0000256" key="2">
    <source>
        <dbReference type="ARBA" id="ARBA00023125"/>
    </source>
</evidence>
<dbReference type="SUPFAM" id="SSF46785">
    <property type="entry name" value="Winged helix' DNA-binding domain"/>
    <property type="match status" value="1"/>
</dbReference>
<dbReference type="PANTHER" id="PTHR33204">
    <property type="entry name" value="TRANSCRIPTIONAL REGULATOR, MARR FAMILY"/>
    <property type="match status" value="1"/>
</dbReference>
<dbReference type="Gene3D" id="1.10.10.10">
    <property type="entry name" value="Winged helix-like DNA-binding domain superfamily/Winged helix DNA-binding domain"/>
    <property type="match status" value="1"/>
</dbReference>
<organism evidence="5 6">
    <name type="scientific">Aquamicrobium terrae</name>
    <dbReference type="NCBI Taxonomy" id="1324945"/>
    <lineage>
        <taxon>Bacteria</taxon>
        <taxon>Pseudomonadati</taxon>
        <taxon>Pseudomonadota</taxon>
        <taxon>Alphaproteobacteria</taxon>
        <taxon>Hyphomicrobiales</taxon>
        <taxon>Phyllobacteriaceae</taxon>
        <taxon>Aquamicrobium</taxon>
    </lineage>
</organism>
<feature type="domain" description="HTH hxlR-type" evidence="4">
    <location>
        <begin position="11"/>
        <end position="109"/>
    </location>
</feature>
<reference evidence="5 6" key="1">
    <citation type="submission" date="2024-06" db="EMBL/GenBank/DDBJ databases">
        <title>Genomic Encyclopedia of Type Strains, Phase IV (KMG-IV): sequencing the most valuable type-strain genomes for metagenomic binning, comparative biology and taxonomic classification.</title>
        <authorList>
            <person name="Goeker M."/>
        </authorList>
    </citation>
    <scope>NUCLEOTIDE SEQUENCE [LARGE SCALE GENOMIC DNA]</scope>
    <source>
        <strain evidence="5 6">DSM 27865</strain>
    </source>
</reference>
<dbReference type="Proteomes" id="UP001549076">
    <property type="component" value="Unassembled WGS sequence"/>
</dbReference>
<keyword evidence="2 5" id="KW-0238">DNA-binding</keyword>
<name>A0ABV2N6A8_9HYPH</name>
<dbReference type="InterPro" id="IPR011991">
    <property type="entry name" value="ArsR-like_HTH"/>
</dbReference>
<protein>
    <submittedName>
        <fullName evidence="5">DNA-binding HxlR family transcriptional regulator</fullName>
    </submittedName>
</protein>
<evidence type="ECO:0000256" key="3">
    <source>
        <dbReference type="ARBA" id="ARBA00023163"/>
    </source>
</evidence>
<dbReference type="PROSITE" id="PS51118">
    <property type="entry name" value="HTH_HXLR"/>
    <property type="match status" value="1"/>
</dbReference>
<comment type="caution">
    <text evidence="5">The sequence shown here is derived from an EMBL/GenBank/DDBJ whole genome shotgun (WGS) entry which is preliminary data.</text>
</comment>
<evidence type="ECO:0000313" key="5">
    <source>
        <dbReference type="EMBL" id="MET3794352.1"/>
    </source>
</evidence>